<organism evidence="3 4">
    <name type="scientific">Thalassoglobus polymorphus</name>
    <dbReference type="NCBI Taxonomy" id="2527994"/>
    <lineage>
        <taxon>Bacteria</taxon>
        <taxon>Pseudomonadati</taxon>
        <taxon>Planctomycetota</taxon>
        <taxon>Planctomycetia</taxon>
        <taxon>Planctomycetales</taxon>
        <taxon>Planctomycetaceae</taxon>
        <taxon>Thalassoglobus</taxon>
    </lineage>
</organism>
<keyword evidence="1" id="KW-0732">Signal</keyword>
<dbReference type="CDD" id="cd00146">
    <property type="entry name" value="PKD"/>
    <property type="match status" value="2"/>
</dbReference>
<feature type="signal peptide" evidence="1">
    <location>
        <begin position="1"/>
        <end position="20"/>
    </location>
</feature>
<dbReference type="Gene3D" id="2.70.70.10">
    <property type="entry name" value="Glucose Permease (Domain IIA)"/>
    <property type="match status" value="1"/>
</dbReference>
<dbReference type="Proteomes" id="UP000315724">
    <property type="component" value="Chromosome"/>
</dbReference>
<feature type="domain" description="PKD" evidence="2">
    <location>
        <begin position="340"/>
        <end position="377"/>
    </location>
</feature>
<evidence type="ECO:0000313" key="4">
    <source>
        <dbReference type="Proteomes" id="UP000315724"/>
    </source>
</evidence>
<dbReference type="InterPro" id="IPR022409">
    <property type="entry name" value="PKD/Chitinase_dom"/>
</dbReference>
<feature type="chain" id="PRO_5021961704" evidence="1">
    <location>
        <begin position="21"/>
        <end position="495"/>
    </location>
</feature>
<gene>
    <name evidence="3" type="ORF">Mal48_15870</name>
</gene>
<protein>
    <submittedName>
        <fullName evidence="3">Peptidase family M23</fullName>
    </submittedName>
</protein>
<dbReference type="Pfam" id="PF01551">
    <property type="entry name" value="Peptidase_M23"/>
    <property type="match status" value="1"/>
</dbReference>
<dbReference type="PANTHER" id="PTHR21666">
    <property type="entry name" value="PEPTIDASE-RELATED"/>
    <property type="match status" value="1"/>
</dbReference>
<evidence type="ECO:0000259" key="2">
    <source>
        <dbReference type="PROSITE" id="PS50093"/>
    </source>
</evidence>
<evidence type="ECO:0000313" key="3">
    <source>
        <dbReference type="EMBL" id="QDT32343.1"/>
    </source>
</evidence>
<dbReference type="InterPro" id="IPR035986">
    <property type="entry name" value="PKD_dom_sf"/>
</dbReference>
<dbReference type="InterPro" id="IPR000601">
    <property type="entry name" value="PKD_dom"/>
</dbReference>
<name>A0A517QL42_9PLAN</name>
<dbReference type="InterPro" id="IPR013783">
    <property type="entry name" value="Ig-like_fold"/>
</dbReference>
<evidence type="ECO:0000256" key="1">
    <source>
        <dbReference type="SAM" id="SignalP"/>
    </source>
</evidence>
<dbReference type="SUPFAM" id="SSF51261">
    <property type="entry name" value="Duplicated hybrid motif"/>
    <property type="match status" value="1"/>
</dbReference>
<dbReference type="SMART" id="SM00089">
    <property type="entry name" value="PKD"/>
    <property type="match status" value="2"/>
</dbReference>
<dbReference type="InterPro" id="IPR050570">
    <property type="entry name" value="Cell_wall_metabolism_enzyme"/>
</dbReference>
<dbReference type="Pfam" id="PF18911">
    <property type="entry name" value="PKD_4"/>
    <property type="match status" value="1"/>
</dbReference>
<dbReference type="KEGG" id="tpol:Mal48_15870"/>
<reference evidence="3 4" key="1">
    <citation type="submission" date="2019-02" db="EMBL/GenBank/DDBJ databases">
        <title>Deep-cultivation of Planctomycetes and their phenomic and genomic characterization uncovers novel biology.</title>
        <authorList>
            <person name="Wiegand S."/>
            <person name="Jogler M."/>
            <person name="Boedeker C."/>
            <person name="Pinto D."/>
            <person name="Vollmers J."/>
            <person name="Rivas-Marin E."/>
            <person name="Kohn T."/>
            <person name="Peeters S.H."/>
            <person name="Heuer A."/>
            <person name="Rast P."/>
            <person name="Oberbeckmann S."/>
            <person name="Bunk B."/>
            <person name="Jeske O."/>
            <person name="Meyerdierks A."/>
            <person name="Storesund J.E."/>
            <person name="Kallscheuer N."/>
            <person name="Luecker S."/>
            <person name="Lage O.M."/>
            <person name="Pohl T."/>
            <person name="Merkel B.J."/>
            <person name="Hornburger P."/>
            <person name="Mueller R.-W."/>
            <person name="Bruemmer F."/>
            <person name="Labrenz M."/>
            <person name="Spormann A.M."/>
            <person name="Op den Camp H."/>
            <person name="Overmann J."/>
            <person name="Amann R."/>
            <person name="Jetten M.S.M."/>
            <person name="Mascher T."/>
            <person name="Medema M.H."/>
            <person name="Devos D.P."/>
            <person name="Kaster A.-K."/>
            <person name="Ovreas L."/>
            <person name="Rohde M."/>
            <person name="Galperin M.Y."/>
            <person name="Jogler C."/>
        </authorList>
    </citation>
    <scope>NUCLEOTIDE SEQUENCE [LARGE SCALE GENOMIC DNA]</scope>
    <source>
        <strain evidence="3 4">Mal48</strain>
    </source>
</reference>
<dbReference type="InterPro" id="IPR011055">
    <property type="entry name" value="Dup_hybrid_motif"/>
</dbReference>
<sequence length="495" mass="54705" precursor="true">MKSVACLLLVFFALNSPAPAQEQTAQLQPLLRVVDLNLKEAVDVKLCDGSQAHVKVLELKEARDNVCFAVRRAEVVVEVNGERATLVSATYNLPITVGGVQIDCSVTKGYNSNGRSSSWGLEKDVRLRLWPAESPLIKPGTFMYPVKQKWFATDTQMANVPVFVDGGDQPGERTIYYHSGLDIGGSEGLVEVIAATDGLVVSVGDLVLEGHKQNTPVSPRYDVVYLLDSRGWYYRYSHLKEIDENLLPGRRIQMGDRIGLLGKEGGSGGWSHLHFEIKSRQPSGQWGTQEGYAFLWNAYVEQYQPELIAVARPHHSVWAGDSVVLDASKSWSRSHDIEKFEWTFHDGSTGAGASLKRTYPKPGRYSEIVKVTDSAGNVGYDIAPVVVADPDHPDRKTPSIHPNYYPSMGVKPGDDITFKVRTFNTTHGKEVWDFGDGSPEVTVQSDGNAVKLSPNGYATTTHQYDKPGDYIVRVERLNEYGVPAIGHLHIHVEKE</sequence>
<dbReference type="Pfam" id="PF00801">
    <property type="entry name" value="PKD"/>
    <property type="match status" value="1"/>
</dbReference>
<keyword evidence="4" id="KW-1185">Reference proteome</keyword>
<feature type="domain" description="PKD" evidence="2">
    <location>
        <begin position="432"/>
        <end position="495"/>
    </location>
</feature>
<dbReference type="CDD" id="cd12797">
    <property type="entry name" value="M23_peptidase"/>
    <property type="match status" value="1"/>
</dbReference>
<dbReference type="GO" id="GO:0004222">
    <property type="term" value="F:metalloendopeptidase activity"/>
    <property type="evidence" value="ECO:0007669"/>
    <property type="project" value="TreeGrafter"/>
</dbReference>
<dbReference type="PROSITE" id="PS50093">
    <property type="entry name" value="PKD"/>
    <property type="match status" value="2"/>
</dbReference>
<dbReference type="SUPFAM" id="SSF49299">
    <property type="entry name" value="PKD domain"/>
    <property type="match status" value="2"/>
</dbReference>
<dbReference type="PANTHER" id="PTHR21666:SF270">
    <property type="entry name" value="MUREIN HYDROLASE ACTIVATOR ENVC"/>
    <property type="match status" value="1"/>
</dbReference>
<dbReference type="InterPro" id="IPR016047">
    <property type="entry name" value="M23ase_b-sheet_dom"/>
</dbReference>
<dbReference type="RefSeq" id="WP_197442138.1">
    <property type="nucleotide sequence ID" value="NZ_CP036267.1"/>
</dbReference>
<dbReference type="EMBL" id="CP036267">
    <property type="protein sequence ID" value="QDT32343.1"/>
    <property type="molecule type" value="Genomic_DNA"/>
</dbReference>
<dbReference type="Gene3D" id="2.60.40.10">
    <property type="entry name" value="Immunoglobulins"/>
    <property type="match status" value="2"/>
</dbReference>
<accession>A0A517QL42</accession>
<proteinExistence type="predicted"/>
<dbReference type="AlphaFoldDB" id="A0A517QL42"/>